<reference evidence="1 2" key="1">
    <citation type="journal article" date="2018" name="Sci. Rep.">
        <title>Characterisation of pathogen-specific regions and novel effector candidates in Fusarium oxysporum f. sp. cepae.</title>
        <authorList>
            <person name="Armitage A.D."/>
            <person name="Taylor A."/>
            <person name="Sobczyk M.K."/>
            <person name="Baxter L."/>
            <person name="Greenfield B.P."/>
            <person name="Bates H.J."/>
            <person name="Wilson F."/>
            <person name="Jackson A.C."/>
            <person name="Ott S."/>
            <person name="Harrison R.J."/>
            <person name="Clarkson J.P."/>
        </authorList>
    </citation>
    <scope>NUCLEOTIDE SEQUENCE [LARGE SCALE GENOMIC DNA]</scope>
    <source>
        <strain evidence="1 2">FoC_Fus2</strain>
    </source>
</reference>
<dbReference type="Proteomes" id="UP000270866">
    <property type="component" value="Unassembled WGS sequence"/>
</dbReference>
<accession>A0A3L6MYK0</accession>
<comment type="caution">
    <text evidence="1">The sequence shown here is derived from an EMBL/GenBank/DDBJ whole genome shotgun (WGS) entry which is preliminary data.</text>
</comment>
<sequence>MGWKDQQNLQHQPATLASTKRQSVHDLGFLQLKFGKGLNREQSITGPVLAKDTTVNQILQDITHILAIERRLALGVFLRKHGTNPSFNITKFRDRNAGNLKELGVCGGAVILYESVASFILTTLGGEPGRGDGVEGGKHPAAGDLKIDLGFKVQRGADGDEELGV</sequence>
<name>A0A3L6MYK0_FUSOX</name>
<evidence type="ECO:0000313" key="1">
    <source>
        <dbReference type="EMBL" id="RKK10104.1"/>
    </source>
</evidence>
<protein>
    <submittedName>
        <fullName evidence="1">Uncharacterized protein</fullName>
    </submittedName>
</protein>
<evidence type="ECO:0000313" key="2">
    <source>
        <dbReference type="Proteomes" id="UP000270866"/>
    </source>
</evidence>
<dbReference type="AlphaFoldDB" id="A0A3L6MYK0"/>
<organism evidence="1 2">
    <name type="scientific">Fusarium oxysporum f. sp. cepae</name>
    <dbReference type="NCBI Taxonomy" id="396571"/>
    <lineage>
        <taxon>Eukaryota</taxon>
        <taxon>Fungi</taxon>
        <taxon>Dikarya</taxon>
        <taxon>Ascomycota</taxon>
        <taxon>Pezizomycotina</taxon>
        <taxon>Sordariomycetes</taxon>
        <taxon>Hypocreomycetidae</taxon>
        <taxon>Hypocreales</taxon>
        <taxon>Nectriaceae</taxon>
        <taxon>Fusarium</taxon>
        <taxon>Fusarium oxysporum species complex</taxon>
    </lineage>
</organism>
<proteinExistence type="predicted"/>
<gene>
    <name evidence="1" type="ORF">BFJ65_g15404</name>
</gene>
<dbReference type="EMBL" id="MRCU01000011">
    <property type="protein sequence ID" value="RKK10104.1"/>
    <property type="molecule type" value="Genomic_DNA"/>
</dbReference>